<evidence type="ECO:0000313" key="4">
    <source>
        <dbReference type="Proteomes" id="UP001233673"/>
    </source>
</evidence>
<dbReference type="Proteomes" id="UP001233673">
    <property type="component" value="Unassembled WGS sequence"/>
</dbReference>
<dbReference type="PANTHER" id="PTHR46401:SF2">
    <property type="entry name" value="GLYCOSYLTRANSFERASE WBBK-RELATED"/>
    <property type="match status" value="1"/>
</dbReference>
<keyword evidence="4" id="KW-1185">Reference proteome</keyword>
<name>A0ABT9IFG7_9ACTN</name>
<dbReference type="PANTHER" id="PTHR46401">
    <property type="entry name" value="GLYCOSYLTRANSFERASE WBBK-RELATED"/>
    <property type="match status" value="1"/>
</dbReference>
<dbReference type="Gene3D" id="3.40.50.2000">
    <property type="entry name" value="Glycogen Phosphorylase B"/>
    <property type="match status" value="1"/>
</dbReference>
<feature type="domain" description="Glycosyl transferase family 1" evidence="2">
    <location>
        <begin position="212"/>
        <end position="292"/>
    </location>
</feature>
<sequence length="315" mass="34129">MTVVIDLAGGQSGGAGRFRAQYLEYASDHGSSGLSVIGLDHFVTPRWLLRREAVAFGSEKVIAANNVSFALAGKSRWTLLRNANHFLSREEWQEFAQRLGRGFATQTQVVRAAARRSDVLVVPSSSMADRVATVLPELADRIVVRLHPLSVPPKPPVPPSVGPTILCPIVNSAYKHLVNHLELLQQALGSSDARVVCTIRPDEASPTLRTDDRFSLVGLLSRERLRDEYDAATAVYFPTSIESFGYPLAEARAAGMPVLAQETDHNREIAGPALFGYRSGQASSLGAAVSDALSASLTPDPVPFDPATYFDWLLH</sequence>
<gene>
    <name evidence="3" type="ORF">QOZ88_14440</name>
</gene>
<evidence type="ECO:0000313" key="3">
    <source>
        <dbReference type="EMBL" id="MDP5183835.1"/>
    </source>
</evidence>
<proteinExistence type="predicted"/>
<dbReference type="EMBL" id="JASNFN010000016">
    <property type="protein sequence ID" value="MDP5183835.1"/>
    <property type="molecule type" value="Genomic_DNA"/>
</dbReference>
<evidence type="ECO:0000256" key="1">
    <source>
        <dbReference type="ARBA" id="ARBA00022679"/>
    </source>
</evidence>
<evidence type="ECO:0000259" key="2">
    <source>
        <dbReference type="Pfam" id="PF00534"/>
    </source>
</evidence>
<dbReference type="SUPFAM" id="SSF53756">
    <property type="entry name" value="UDP-Glycosyltransferase/glycogen phosphorylase"/>
    <property type="match status" value="1"/>
</dbReference>
<dbReference type="EC" id="2.4.-.-" evidence="3"/>
<reference evidence="4" key="1">
    <citation type="submission" date="2023-05" db="EMBL/GenBank/DDBJ databases">
        <title>Draft genome of Pseudofrankia sp. BMG5.37.</title>
        <authorList>
            <person name="Gtari M."/>
            <person name="Ghodhbane F."/>
            <person name="Sbissi I."/>
        </authorList>
    </citation>
    <scope>NUCLEOTIDE SEQUENCE [LARGE SCALE GENOMIC DNA]</scope>
    <source>
        <strain evidence="4">BMG 814</strain>
    </source>
</reference>
<dbReference type="Pfam" id="PF00534">
    <property type="entry name" value="Glycos_transf_1"/>
    <property type="match status" value="1"/>
</dbReference>
<organism evidence="3 4">
    <name type="scientific">Blastococcus carthaginiensis</name>
    <dbReference type="NCBI Taxonomy" id="3050034"/>
    <lineage>
        <taxon>Bacteria</taxon>
        <taxon>Bacillati</taxon>
        <taxon>Actinomycetota</taxon>
        <taxon>Actinomycetes</taxon>
        <taxon>Geodermatophilales</taxon>
        <taxon>Geodermatophilaceae</taxon>
        <taxon>Blastococcus</taxon>
    </lineage>
</organism>
<keyword evidence="3" id="KW-0328">Glycosyltransferase</keyword>
<dbReference type="GO" id="GO:0016757">
    <property type="term" value="F:glycosyltransferase activity"/>
    <property type="evidence" value="ECO:0007669"/>
    <property type="project" value="UniProtKB-KW"/>
</dbReference>
<dbReference type="RefSeq" id="WP_306000442.1">
    <property type="nucleotide sequence ID" value="NZ_JASNFN010000016.1"/>
</dbReference>
<dbReference type="InterPro" id="IPR001296">
    <property type="entry name" value="Glyco_trans_1"/>
</dbReference>
<protein>
    <submittedName>
        <fullName evidence="3">Glycosyltransferase</fullName>
        <ecNumber evidence="3">2.4.-.-</ecNumber>
    </submittedName>
</protein>
<keyword evidence="1 3" id="KW-0808">Transferase</keyword>
<accession>A0ABT9IFG7</accession>
<comment type="caution">
    <text evidence="3">The sequence shown here is derived from an EMBL/GenBank/DDBJ whole genome shotgun (WGS) entry which is preliminary data.</text>
</comment>